<dbReference type="AlphaFoldDB" id="A0AAW1UT74"/>
<evidence type="ECO:0008006" key="3">
    <source>
        <dbReference type="Google" id="ProtNLM"/>
    </source>
</evidence>
<evidence type="ECO:0000313" key="2">
    <source>
        <dbReference type="Proteomes" id="UP001431783"/>
    </source>
</evidence>
<organism evidence="1 2">
    <name type="scientific">Henosepilachna vigintioctopunctata</name>
    <dbReference type="NCBI Taxonomy" id="420089"/>
    <lineage>
        <taxon>Eukaryota</taxon>
        <taxon>Metazoa</taxon>
        <taxon>Ecdysozoa</taxon>
        <taxon>Arthropoda</taxon>
        <taxon>Hexapoda</taxon>
        <taxon>Insecta</taxon>
        <taxon>Pterygota</taxon>
        <taxon>Neoptera</taxon>
        <taxon>Endopterygota</taxon>
        <taxon>Coleoptera</taxon>
        <taxon>Polyphaga</taxon>
        <taxon>Cucujiformia</taxon>
        <taxon>Coccinelloidea</taxon>
        <taxon>Coccinellidae</taxon>
        <taxon>Epilachninae</taxon>
        <taxon>Epilachnini</taxon>
        <taxon>Henosepilachna</taxon>
    </lineage>
</organism>
<sequence length="142" mass="16426">MREDFDVTPDYKFRKAEYKGNKITLKWRVMKRNTDIADTYVVLRNLKSDKGTLPKPLFETTIEYFKRSIDINVDNELKKQLNGTCDVQLCILGSTSQQSIRSFYQSQCKGICTLKSKSSAPLMSRNNHVIIIVSLLSLYYNV</sequence>
<proteinExistence type="predicted"/>
<protein>
    <recommendedName>
        <fullName evidence="3">PiggyBac transposable element-derived protein domain-containing protein</fullName>
    </recommendedName>
</protein>
<keyword evidence="2" id="KW-1185">Reference proteome</keyword>
<gene>
    <name evidence="1" type="ORF">WA026_004986</name>
</gene>
<dbReference type="EMBL" id="JARQZJ010000092">
    <property type="protein sequence ID" value="KAK9884049.1"/>
    <property type="molecule type" value="Genomic_DNA"/>
</dbReference>
<accession>A0AAW1UT74</accession>
<name>A0AAW1UT74_9CUCU</name>
<evidence type="ECO:0000313" key="1">
    <source>
        <dbReference type="EMBL" id="KAK9884049.1"/>
    </source>
</evidence>
<dbReference type="Proteomes" id="UP001431783">
    <property type="component" value="Unassembled WGS sequence"/>
</dbReference>
<reference evidence="1 2" key="1">
    <citation type="submission" date="2023-03" db="EMBL/GenBank/DDBJ databases">
        <title>Genome insight into feeding habits of ladybird beetles.</title>
        <authorList>
            <person name="Li H.-S."/>
            <person name="Huang Y.-H."/>
            <person name="Pang H."/>
        </authorList>
    </citation>
    <scope>NUCLEOTIDE SEQUENCE [LARGE SCALE GENOMIC DNA]</scope>
    <source>
        <strain evidence="1">SYSU_2023b</strain>
        <tissue evidence="1">Whole body</tissue>
    </source>
</reference>
<comment type="caution">
    <text evidence="1">The sequence shown here is derived from an EMBL/GenBank/DDBJ whole genome shotgun (WGS) entry which is preliminary data.</text>
</comment>